<dbReference type="EMBL" id="MT143972">
    <property type="protein sequence ID" value="QJA43996.1"/>
    <property type="molecule type" value="Genomic_DNA"/>
</dbReference>
<evidence type="ECO:0000256" key="1">
    <source>
        <dbReference type="SAM" id="Coils"/>
    </source>
</evidence>
<dbReference type="EMBL" id="MT144591">
    <property type="protein sequence ID" value="QJH93771.1"/>
    <property type="molecule type" value="Genomic_DNA"/>
</dbReference>
<proteinExistence type="predicted"/>
<sequence length="142" mass="15618">MASEYEVRWATIKELKEGLAGIGDIIDRLHLASLGEVSEIGGVVADLVARIALFEARMGELNKEIAGMETRMYEAADRAYRSALQARQEFQRRLDEMPTLTANLPVYEMEKAVEIAGKLAGLTEHQWGRVLALAQAMAGGVK</sequence>
<gene>
    <name evidence="2" type="ORF">TM448A00065_0042</name>
    <name evidence="3" type="ORF">TM448B00134_0065</name>
</gene>
<accession>A0A6H1Z7Z8</accession>
<evidence type="ECO:0000313" key="2">
    <source>
        <dbReference type="EMBL" id="QJA43996.1"/>
    </source>
</evidence>
<dbReference type="AlphaFoldDB" id="A0A6H1Z7Z8"/>
<reference evidence="2" key="1">
    <citation type="submission" date="2020-03" db="EMBL/GenBank/DDBJ databases">
        <title>The deep terrestrial virosphere.</title>
        <authorList>
            <person name="Holmfeldt K."/>
            <person name="Nilsson E."/>
            <person name="Simone D."/>
            <person name="Lopez-Fernandez M."/>
            <person name="Wu X."/>
            <person name="de Brujin I."/>
            <person name="Lundin D."/>
            <person name="Andersson A."/>
            <person name="Bertilsson S."/>
            <person name="Dopson M."/>
        </authorList>
    </citation>
    <scope>NUCLEOTIDE SEQUENCE</scope>
    <source>
        <strain evidence="2">TM448A00065</strain>
        <strain evidence="3">TM448B00134</strain>
    </source>
</reference>
<organism evidence="2">
    <name type="scientific">viral metagenome</name>
    <dbReference type="NCBI Taxonomy" id="1070528"/>
    <lineage>
        <taxon>unclassified sequences</taxon>
        <taxon>metagenomes</taxon>
        <taxon>organismal metagenomes</taxon>
    </lineage>
</organism>
<name>A0A6H1Z7Z8_9ZZZZ</name>
<protein>
    <submittedName>
        <fullName evidence="2">Uncharacterized protein</fullName>
    </submittedName>
</protein>
<evidence type="ECO:0000313" key="3">
    <source>
        <dbReference type="EMBL" id="QJH93771.1"/>
    </source>
</evidence>
<feature type="coiled-coil region" evidence="1">
    <location>
        <begin position="44"/>
        <end position="71"/>
    </location>
</feature>
<keyword evidence="1" id="KW-0175">Coiled coil</keyword>